<dbReference type="Gene3D" id="3.40.30.10">
    <property type="entry name" value="Glutaredoxin"/>
    <property type="match status" value="1"/>
</dbReference>
<sequence>MKKLILLASLLLVASNVWSEDEHLPYDESANAEIELANAITEANKVNKHVLIEMGANWCPDCRALGRYFQRETIKAWLDERFIVVAVDVGEWDKNLEIAERYGNPISEGIPSLVVLDSEGVMQFATLAGELATAREMSGDDLIDWLNEQIQPILD</sequence>
<dbReference type="InterPro" id="IPR036249">
    <property type="entry name" value="Thioredoxin-like_sf"/>
</dbReference>
<evidence type="ECO:0000259" key="1">
    <source>
        <dbReference type="PROSITE" id="PS51352"/>
    </source>
</evidence>
<evidence type="ECO:0000313" key="2">
    <source>
        <dbReference type="EMBL" id="SVA26703.1"/>
    </source>
</evidence>
<name>A0A381UIW8_9ZZZZ</name>
<dbReference type="SUPFAM" id="SSF52833">
    <property type="entry name" value="Thioredoxin-like"/>
    <property type="match status" value="1"/>
</dbReference>
<protein>
    <recommendedName>
        <fullName evidence="1">Thioredoxin domain-containing protein</fullName>
    </recommendedName>
</protein>
<reference evidence="2" key="1">
    <citation type="submission" date="2018-05" db="EMBL/GenBank/DDBJ databases">
        <authorList>
            <person name="Lanie J.A."/>
            <person name="Ng W.-L."/>
            <person name="Kazmierczak K.M."/>
            <person name="Andrzejewski T.M."/>
            <person name="Davidsen T.M."/>
            <person name="Wayne K.J."/>
            <person name="Tettelin H."/>
            <person name="Glass J.I."/>
            <person name="Rusch D."/>
            <person name="Podicherti R."/>
            <person name="Tsui H.-C.T."/>
            <person name="Winkler M.E."/>
        </authorList>
    </citation>
    <scope>NUCLEOTIDE SEQUENCE</scope>
</reference>
<dbReference type="InterPro" id="IPR013766">
    <property type="entry name" value="Thioredoxin_domain"/>
</dbReference>
<accession>A0A381UIW8</accession>
<gene>
    <name evidence="2" type="ORF">METZ01_LOCUS79557</name>
</gene>
<dbReference type="AlphaFoldDB" id="A0A381UIW8"/>
<dbReference type="EMBL" id="UINC01006298">
    <property type="protein sequence ID" value="SVA26703.1"/>
    <property type="molecule type" value="Genomic_DNA"/>
</dbReference>
<feature type="domain" description="Thioredoxin" evidence="1">
    <location>
        <begin position="5"/>
        <end position="151"/>
    </location>
</feature>
<organism evidence="2">
    <name type="scientific">marine metagenome</name>
    <dbReference type="NCBI Taxonomy" id="408172"/>
    <lineage>
        <taxon>unclassified sequences</taxon>
        <taxon>metagenomes</taxon>
        <taxon>ecological metagenomes</taxon>
    </lineage>
</organism>
<dbReference type="Pfam" id="PF13899">
    <property type="entry name" value="Thioredoxin_7"/>
    <property type="match status" value="1"/>
</dbReference>
<dbReference type="PROSITE" id="PS51352">
    <property type="entry name" value="THIOREDOXIN_2"/>
    <property type="match status" value="1"/>
</dbReference>
<proteinExistence type="predicted"/>